<evidence type="ECO:0000259" key="1">
    <source>
        <dbReference type="Pfam" id="PF14280"/>
    </source>
</evidence>
<dbReference type="RefSeq" id="WP_140963779.1">
    <property type="nucleotide sequence ID" value="NZ_VEVQ02000012.1"/>
</dbReference>
<comment type="caution">
    <text evidence="2">The sequence shown here is derived from an EMBL/GenBank/DDBJ whole genome shotgun (WGS) entry which is preliminary data.</text>
</comment>
<protein>
    <submittedName>
        <fullName evidence="2">DUF4365 domain-containing protein</fullName>
    </submittedName>
</protein>
<dbReference type="EMBL" id="VEVQ02000012">
    <property type="protein sequence ID" value="NHN27267.1"/>
    <property type="molecule type" value="Genomic_DNA"/>
</dbReference>
<keyword evidence="3" id="KW-1185">Reference proteome</keyword>
<accession>A0ABX0IWX2</accession>
<dbReference type="InterPro" id="IPR025375">
    <property type="entry name" value="DUF4365"/>
</dbReference>
<gene>
    <name evidence="2" type="ORF">FIA58_016410</name>
</gene>
<reference evidence="2" key="2">
    <citation type="submission" date="2020-02" db="EMBL/GenBank/DDBJ databases">
        <title>Flavobacterium profundi sp. nov., isolated from a deep-sea seamount.</title>
        <authorList>
            <person name="Zhang D.-C."/>
        </authorList>
    </citation>
    <scope>NUCLEOTIDE SEQUENCE</scope>
    <source>
        <strain evidence="2">EC11</strain>
    </source>
</reference>
<evidence type="ECO:0000313" key="3">
    <source>
        <dbReference type="Proteomes" id="UP000817854"/>
    </source>
</evidence>
<name>A0ABX0IWX2_9FLAO</name>
<feature type="domain" description="DUF4365" evidence="1">
    <location>
        <begin position="39"/>
        <end position="154"/>
    </location>
</feature>
<dbReference type="Proteomes" id="UP000817854">
    <property type="component" value="Unassembled WGS sequence"/>
</dbReference>
<organism evidence="2 3">
    <name type="scientific">Flavobacterium jejuense</name>
    <dbReference type="NCBI Taxonomy" id="1544455"/>
    <lineage>
        <taxon>Bacteria</taxon>
        <taxon>Pseudomonadati</taxon>
        <taxon>Bacteroidota</taxon>
        <taxon>Flavobacteriia</taxon>
        <taxon>Flavobacteriales</taxon>
        <taxon>Flavobacteriaceae</taxon>
        <taxon>Flavobacterium</taxon>
    </lineage>
</organism>
<reference evidence="2" key="1">
    <citation type="submission" date="2019-05" db="EMBL/GenBank/DDBJ databases">
        <authorList>
            <person name="Lianzixin W."/>
        </authorList>
    </citation>
    <scope>NUCLEOTIDE SEQUENCE</scope>
    <source>
        <strain evidence="2">EC11</strain>
    </source>
</reference>
<proteinExistence type="predicted"/>
<sequence length="675" mass="79949">MNHNLDEMALPQSSRNQELEVISQRIFEPLFDVERFVLDGKVIDNGIDYHCELKYKGNVTGFGFNFQLKSKEKNEPLKNGTYSKSFELLNIQYLINNTHPAFYGFYIVESDTFYYEYLNDFIANLKTNNTNWEKQQNHTLNFYKKLDKQAVDKIYDVVLARGMLFRKINSSLVDRLAHSHLSSNIIIDFNDNVTSEIEIIKIVEKYGFELINQSNWNKVIELHSKTLHSSTFSAKYNMIVGLAYYYKSDYLTSLKYLKNAIREKANLVIELQNHLIFIISSIKLLLLMITKEEYDSTISNLEPDKHITFHVKIDSAIEIAKEKLFQTENLRVEEFEDCINSIISNIEASLQVKLRAKSELLIYEGNIAIQQYSKHICRINAFEVSLFVNYEYRKKINDELQLLFTNIEQEYFGLFEEIKTTNNYFAFYYLLMHKQKYDFLKYSTFEILKLAKESIIIDYSDNYEKILINLDSCFDYFNKIGHIENQIFAKSIKYEILHYLKRYELAKTLIAELEDTVVLIDIKSLKEQLEFIKNGGTNHQMLQELLDDKINNPKEKIEQLRNELIKLDEIEKNINVNKVDHYQVTLFPIGNFIVPKNNLEKFYKIFEIKKGKLKEQFKYMFELGVVPVVNTYVYPIRQEGPLEGNLEYKGFESFLNMYNARKKFFENKFYRLNNK</sequence>
<evidence type="ECO:0000313" key="2">
    <source>
        <dbReference type="EMBL" id="NHN27267.1"/>
    </source>
</evidence>
<dbReference type="Pfam" id="PF14280">
    <property type="entry name" value="DUF4365"/>
    <property type="match status" value="1"/>
</dbReference>